<evidence type="ECO:0000313" key="1">
    <source>
        <dbReference type="EMBL" id="MDC7150654.1"/>
    </source>
</evidence>
<evidence type="ECO:0000313" key="2">
    <source>
        <dbReference type="Proteomes" id="UP001213646"/>
    </source>
</evidence>
<reference evidence="1" key="1">
    <citation type="submission" date="2023-01" db="EMBL/GenBank/DDBJ databases">
        <title>Exploring GABA producing Bacteroides strains toward improving mental health.</title>
        <authorList>
            <person name="Yousuf B."/>
            <person name="Bouhlel N.E."/>
            <person name="Mottawea W."/>
            <person name="Hammami R."/>
        </authorList>
    </citation>
    <scope>NUCLEOTIDE SEQUENCE</scope>
    <source>
        <strain evidence="1">UO.H1047</strain>
    </source>
</reference>
<dbReference type="Pfam" id="PF14053">
    <property type="entry name" value="DUF4248"/>
    <property type="match status" value="1"/>
</dbReference>
<sequence length="69" mass="7798">MKIAAYSLKELGGMYFPNSSARSGSLQLKRWIVINTRLSTALRESGYVNGQRYLTPRQVGLIFEYLGEP</sequence>
<dbReference type="Proteomes" id="UP001213646">
    <property type="component" value="Unassembled WGS sequence"/>
</dbReference>
<dbReference type="InterPro" id="IPR025342">
    <property type="entry name" value="DUF4248"/>
</dbReference>
<organism evidence="1 2">
    <name type="scientific">Parabacteroides johnsonii</name>
    <dbReference type="NCBI Taxonomy" id="387661"/>
    <lineage>
        <taxon>Bacteria</taxon>
        <taxon>Pseudomonadati</taxon>
        <taxon>Bacteroidota</taxon>
        <taxon>Bacteroidia</taxon>
        <taxon>Bacteroidales</taxon>
        <taxon>Tannerellaceae</taxon>
        <taxon>Parabacteroides</taxon>
    </lineage>
</organism>
<dbReference type="AlphaFoldDB" id="A0AAW6I6J5"/>
<dbReference type="RefSeq" id="WP_272698198.1">
    <property type="nucleotide sequence ID" value="NZ_CAOJXY010000019.1"/>
</dbReference>
<protein>
    <submittedName>
        <fullName evidence="1">DUF4248 domain-containing protein</fullName>
    </submittedName>
</protein>
<gene>
    <name evidence="1" type="ORF">PQG89_14725</name>
</gene>
<dbReference type="EMBL" id="JAQPYX010000133">
    <property type="protein sequence ID" value="MDC7150654.1"/>
    <property type="molecule type" value="Genomic_DNA"/>
</dbReference>
<comment type="caution">
    <text evidence="1">The sequence shown here is derived from an EMBL/GenBank/DDBJ whole genome shotgun (WGS) entry which is preliminary data.</text>
</comment>
<proteinExistence type="predicted"/>
<accession>A0AAW6I6J5</accession>
<name>A0AAW6I6J5_9BACT</name>